<dbReference type="Proteomes" id="UP000502823">
    <property type="component" value="Unassembled WGS sequence"/>
</dbReference>
<proteinExistence type="predicted"/>
<evidence type="ECO:0000313" key="1">
    <source>
        <dbReference type="EMBL" id="GFG39368.1"/>
    </source>
</evidence>
<protein>
    <recommendedName>
        <fullName evidence="3">DALR anticodon binding domain-containing protein</fullName>
    </recommendedName>
</protein>
<gene>
    <name evidence="1" type="ORF">Cfor_08321</name>
</gene>
<sequence length="392" mass="44889">MEKEKNSDILQLFNVELCFYLTRISGTCALIRKHKEHLQTSGDFSFPVQLKYWLRYIENGITCKDSSTSITSLPDVAVANPMTILEYSYSNRERGPRSDTVFDGAKWALQNIIESSKSWPLVVSNCALQVDRVQLYLDRKFTFRCVLQSVLSRKSMYGHFPAKQQKFFITTEILQQDRHERDLSELRVDLLRSTAIKLLEATGYELADMGECFKEESTVCLHFSTKSSEVVPGCQRVLCGVVVNSRHHNKDNTITAQEYVRRRCREIKTMAMHKYGGLTEHEPQGEDFLNQLGDAAVRIDLLHVKPSHTVTLSLDAEVNGIQETNNRGAVFILYNCARLAALLRQFEEKVQLGYYPQLIPYEEVDFLLLSKEVSYMDFIDVAAICIVDVARQ</sequence>
<dbReference type="InParanoid" id="A0A6L2Q923"/>
<comment type="caution">
    <text evidence="1">The sequence shown here is derived from an EMBL/GenBank/DDBJ whole genome shotgun (WGS) entry which is preliminary data.</text>
</comment>
<reference evidence="2" key="1">
    <citation type="submission" date="2020-01" db="EMBL/GenBank/DDBJ databases">
        <title>Draft genome sequence of the Termite Coptotermes fromosanus.</title>
        <authorList>
            <person name="Itakura S."/>
            <person name="Yosikawa Y."/>
            <person name="Umezawa K."/>
        </authorList>
    </citation>
    <scope>NUCLEOTIDE SEQUENCE [LARGE SCALE GENOMIC DNA]</scope>
</reference>
<name>A0A6L2Q923_COPFO</name>
<evidence type="ECO:0000313" key="2">
    <source>
        <dbReference type="Proteomes" id="UP000502823"/>
    </source>
</evidence>
<dbReference type="InterPro" id="IPR037380">
    <property type="entry name" value="DALRD3"/>
</dbReference>
<dbReference type="PANTHER" id="PTHR16043:SF1">
    <property type="entry name" value="DALR ANTICODON-BINDING DOMAIN-CONTAINING PROTEIN 3"/>
    <property type="match status" value="1"/>
</dbReference>
<keyword evidence="2" id="KW-1185">Reference proteome</keyword>
<dbReference type="FunCoup" id="A0A6L2Q923">
    <property type="interactions" value="19"/>
</dbReference>
<dbReference type="GO" id="GO:0000049">
    <property type="term" value="F:tRNA binding"/>
    <property type="evidence" value="ECO:0007669"/>
    <property type="project" value="TreeGrafter"/>
</dbReference>
<evidence type="ECO:0008006" key="3">
    <source>
        <dbReference type="Google" id="ProtNLM"/>
    </source>
</evidence>
<dbReference type="EMBL" id="BLKM01000898">
    <property type="protein sequence ID" value="GFG39368.1"/>
    <property type="molecule type" value="Genomic_DNA"/>
</dbReference>
<organism evidence="1 2">
    <name type="scientific">Coptotermes formosanus</name>
    <name type="common">Formosan subterranean termite</name>
    <dbReference type="NCBI Taxonomy" id="36987"/>
    <lineage>
        <taxon>Eukaryota</taxon>
        <taxon>Metazoa</taxon>
        <taxon>Ecdysozoa</taxon>
        <taxon>Arthropoda</taxon>
        <taxon>Hexapoda</taxon>
        <taxon>Insecta</taxon>
        <taxon>Pterygota</taxon>
        <taxon>Neoptera</taxon>
        <taxon>Polyneoptera</taxon>
        <taxon>Dictyoptera</taxon>
        <taxon>Blattodea</taxon>
        <taxon>Blattoidea</taxon>
        <taxon>Termitoidae</taxon>
        <taxon>Rhinotermitidae</taxon>
        <taxon>Coptotermes</taxon>
    </lineage>
</organism>
<dbReference type="PANTHER" id="PTHR16043">
    <property type="entry name" value="DALRD3 PROTEIN"/>
    <property type="match status" value="1"/>
</dbReference>
<accession>A0A6L2Q923</accession>
<dbReference type="GO" id="GO:0106217">
    <property type="term" value="P:tRNA C3-cytosine methylation"/>
    <property type="evidence" value="ECO:0007669"/>
    <property type="project" value="TreeGrafter"/>
</dbReference>
<dbReference type="AlphaFoldDB" id="A0A6L2Q923"/>
<dbReference type="OrthoDB" id="9990834at2759"/>